<dbReference type="EMBL" id="LGYO01000022">
    <property type="protein sequence ID" value="KNZ41993.1"/>
    <property type="molecule type" value="Genomic_DNA"/>
</dbReference>
<evidence type="ECO:0000256" key="1">
    <source>
        <dbReference type="ARBA" id="ARBA00007137"/>
    </source>
</evidence>
<dbReference type="OrthoDB" id="5418352at2"/>
<dbReference type="PIRSF" id="PIRSF037567">
    <property type="entry name" value="MTTB_MeTrfase"/>
    <property type="match status" value="1"/>
</dbReference>
<evidence type="ECO:0000256" key="2">
    <source>
        <dbReference type="ARBA" id="ARBA00022603"/>
    </source>
</evidence>
<dbReference type="GO" id="GO:0008168">
    <property type="term" value="F:methyltransferase activity"/>
    <property type="evidence" value="ECO:0007669"/>
    <property type="project" value="UniProtKB-KW"/>
</dbReference>
<dbReference type="AlphaFoldDB" id="A0A0L6U0G9"/>
<keyword evidence="6" id="KW-1185">Reference proteome</keyword>
<dbReference type="EC" id="2.1.1.-" evidence="4"/>
<dbReference type="GO" id="GO:0015948">
    <property type="term" value="P:methanogenesis"/>
    <property type="evidence" value="ECO:0007669"/>
    <property type="project" value="UniProtKB-UniRule"/>
</dbReference>
<dbReference type="Pfam" id="PF06253">
    <property type="entry name" value="MTTB"/>
    <property type="match status" value="1"/>
</dbReference>
<comment type="similarity">
    <text evidence="1 4">Belongs to the trimethylamine methyltransferase family.</text>
</comment>
<sequence length="477" mass="52603">MLPKFDILTIEQVDKIHKNSMKILNEIGVEFSYDPVIEIFKKHGQRVEGHRVYFDPEFVENMVEKAPSQFTLHARNPEHNLVCGGENIIYMPGYGAPFVYEADGLKRDATMDDYNNFVKLAGASKNMHMTGGTVVEPTDVEDEIRHLEMAYSHIINSDKCFMGSSSGYEHAKDSIEMTALLHGGMDVIKEKPALICLINSVTPLKYDDRMLGGLMAYAETGQAMVIASLVMSGSTGPATMAGALSLQNAEVLAGITLAQCINPGTPVVYGSTSAVTDMSTGSLSIGNPENALFTSASAQFARFYGVPCRGGGGLTDSKTVDAQAGYESMMVLFAASTTGVNFVMHTAGILQYYMAMSYEKFMVDDEIAGMILRYLKGFDCDSDEKMAFDVIEKVGPGGHFLTQKHTRKNFKLEFFRPALSDRQSFDGWSKDSLDTNQRAKLKWQEVLASYVPPALDPEVNEKILTYIEERSKELLKK</sequence>
<comment type="caution">
    <text evidence="5">The sequence shown here is derived from an EMBL/GenBank/DDBJ whole genome shotgun (WGS) entry which is preliminary data.</text>
</comment>
<gene>
    <name evidence="5" type="ORF">AKG39_09945</name>
</gene>
<dbReference type="Proteomes" id="UP000036873">
    <property type="component" value="Unassembled WGS sequence"/>
</dbReference>
<dbReference type="InterPro" id="IPR038601">
    <property type="entry name" value="MttB-like_sf"/>
</dbReference>
<dbReference type="InterPro" id="IPR010426">
    <property type="entry name" value="MTTB_MeTrfase"/>
</dbReference>
<evidence type="ECO:0000313" key="6">
    <source>
        <dbReference type="Proteomes" id="UP000036873"/>
    </source>
</evidence>
<name>A0A0L6U0G9_9FIRM</name>
<dbReference type="GO" id="GO:0032259">
    <property type="term" value="P:methylation"/>
    <property type="evidence" value="ECO:0007669"/>
    <property type="project" value="UniProtKB-KW"/>
</dbReference>
<dbReference type="STRING" id="52689.AKG39_09945"/>
<organism evidence="5 6">
    <name type="scientific">Acetobacterium bakii</name>
    <dbReference type="NCBI Taxonomy" id="52689"/>
    <lineage>
        <taxon>Bacteria</taxon>
        <taxon>Bacillati</taxon>
        <taxon>Bacillota</taxon>
        <taxon>Clostridia</taxon>
        <taxon>Eubacteriales</taxon>
        <taxon>Eubacteriaceae</taxon>
        <taxon>Acetobacterium</taxon>
    </lineage>
</organism>
<keyword evidence="2 5" id="KW-0489">Methyltransferase</keyword>
<evidence type="ECO:0000256" key="3">
    <source>
        <dbReference type="ARBA" id="ARBA00022679"/>
    </source>
</evidence>
<evidence type="ECO:0000256" key="4">
    <source>
        <dbReference type="PIRNR" id="PIRNR037567"/>
    </source>
</evidence>
<protein>
    <recommendedName>
        <fullName evidence="4">Methyltransferase</fullName>
        <ecNumber evidence="4">2.1.1.-</ecNumber>
    </recommendedName>
</protein>
<accession>A0A0L6U0G9</accession>
<dbReference type="Gene3D" id="3.20.20.480">
    <property type="entry name" value="Trimethylamine methyltransferase-like"/>
    <property type="match status" value="1"/>
</dbReference>
<evidence type="ECO:0000313" key="5">
    <source>
        <dbReference type="EMBL" id="KNZ41993.1"/>
    </source>
</evidence>
<keyword evidence="3 4" id="KW-0808">Transferase</keyword>
<proteinExistence type="inferred from homology"/>
<reference evidence="6" key="1">
    <citation type="submission" date="2015-07" db="EMBL/GenBank/DDBJ databases">
        <title>Draft genome sequence of Acetobacterium bakii DSM 8293, a potential psychrophilic chemical producer through syngas fermentation.</title>
        <authorList>
            <person name="Song Y."/>
            <person name="Hwang S."/>
            <person name="Cho B.-K."/>
        </authorList>
    </citation>
    <scope>NUCLEOTIDE SEQUENCE [LARGE SCALE GENOMIC DNA]</scope>
    <source>
        <strain evidence="6">DSM 8239</strain>
    </source>
</reference>